<comment type="caution">
    <text evidence="3">The sequence shown here is derived from an EMBL/GenBank/DDBJ whole genome shotgun (WGS) entry which is preliminary data.</text>
</comment>
<dbReference type="VEuPathDB" id="MicrosporidiaDB:G9O61_00g002520"/>
<evidence type="ECO:0000313" key="3">
    <source>
        <dbReference type="EMBL" id="KKO76708.1"/>
    </source>
</evidence>
<evidence type="ECO:0000313" key="4">
    <source>
        <dbReference type="Proteomes" id="UP000034350"/>
    </source>
</evidence>
<feature type="domain" description="SANTA" evidence="2">
    <location>
        <begin position="39"/>
        <end position="130"/>
    </location>
</feature>
<accession>A0A0F9WVG0</accession>
<feature type="region of interest" description="Disordered" evidence="1">
    <location>
        <begin position="519"/>
        <end position="556"/>
    </location>
</feature>
<reference evidence="3 4" key="1">
    <citation type="journal article" date="2015" name="Environ. Microbiol.">
        <title>Genome analyses suggest the presence of polyploidy and recent human-driven expansions in eight global populations of the honeybee pathogen Nosema ceranae.</title>
        <authorList>
            <person name="Pelin A."/>
            <person name="Selman M."/>
            <person name="Aris-Brosou S."/>
            <person name="Farinelli L."/>
            <person name="Corradi N."/>
        </authorList>
    </citation>
    <scope>NUCLEOTIDE SEQUENCE [LARGE SCALE GENOMIC DNA]</scope>
    <source>
        <strain evidence="3 4">PA08 1199</strain>
    </source>
</reference>
<dbReference type="OrthoDB" id="2196396at2759"/>
<proteinExistence type="predicted"/>
<feature type="region of interest" description="Disordered" evidence="1">
    <location>
        <begin position="650"/>
        <end position="694"/>
    </location>
</feature>
<dbReference type="AlphaFoldDB" id="A0A0F9WVG0"/>
<sequence>MNQPEDLLNLGHLENLSDYTIFKKKTPAVKRYPNSARKTLTKWYISFVKNNNPCIKYKYWISVNGYLENKNLIQSSPILDIEGPLIIMTSNTKYYLTSDSDVLKNVPHSRFDLTELSKFSNGFPSDWKDIIIHQLTEIFGACRIRSVNTDFEKVLSPFDKLYNDLFNKNKEDKGNLRSEENTKNIAYNNKVENSAISEDIKNARFTEHDDMFKTNENKEFKKLSNEDNIRNTSFNDHVLANSSIRNQITEATVKSQIFKEENYEPSITKSYASMQNRQVESNNLSEEIEILSKSVNNENSTVVKNNNIVEASDIFLEDNIKDIFCTTEKKESINDAEIEEEHKLDQTEVSSISSNQLNKGNRSFDSVMSFINNQKINKNLSKMKSKKNLKDKSLNGDLTFDKKNIDANKTRTDDLSEFFMNSSFNIPDKDKESMNFSKFQDNTVFEPVKSVIENEADKGKIISIDDIKEEDYVQDSHIIESILGLGNSFKNDTFMPNESDKINISLANQLTKNEIDEQSFVSKKGESSDQSFVSKKNKLSEHSSANKKNESSENKSMLEEIMNSRIRKPYSYEGAKTFKVTTPKKKKSVKSEQDSILKKDDNILEKENMSDVNHNSNKLYSKSLALADANLSLTKEIQEIKDMLNVEKSFSKHVSDSEANATTSSLKGSQPTKKKKKSRVSLCMPKKTSSQKKS</sequence>
<evidence type="ECO:0000256" key="1">
    <source>
        <dbReference type="SAM" id="MobiDB-lite"/>
    </source>
</evidence>
<protein>
    <recommendedName>
        <fullName evidence="2">SANTA domain-containing protein</fullName>
    </recommendedName>
</protein>
<feature type="compositionally biased region" description="Basic and acidic residues" evidence="1">
    <location>
        <begin position="547"/>
        <end position="556"/>
    </location>
</feature>
<dbReference type="EMBL" id="JPQZ01000001">
    <property type="protein sequence ID" value="KKO76708.1"/>
    <property type="molecule type" value="Genomic_DNA"/>
</dbReference>
<dbReference type="InterPro" id="IPR015216">
    <property type="entry name" value="SANTA"/>
</dbReference>
<dbReference type="GeneID" id="36318492"/>
<name>A0A0F9WVG0_9MICR</name>
<dbReference type="Pfam" id="PF09133">
    <property type="entry name" value="SANTA"/>
    <property type="match status" value="1"/>
</dbReference>
<evidence type="ECO:0000259" key="2">
    <source>
        <dbReference type="Pfam" id="PF09133"/>
    </source>
</evidence>
<dbReference type="VEuPathDB" id="MicrosporidiaDB:AAJ76_1000156805"/>
<keyword evidence="4" id="KW-1185">Reference proteome</keyword>
<dbReference type="Proteomes" id="UP000034350">
    <property type="component" value="Unassembled WGS sequence"/>
</dbReference>
<feature type="compositionally biased region" description="Polar residues" evidence="1">
    <location>
        <begin position="657"/>
        <end position="671"/>
    </location>
</feature>
<dbReference type="RefSeq" id="XP_024332450.1">
    <property type="nucleotide sequence ID" value="XM_024473598.1"/>
</dbReference>
<organism evidence="3 4">
    <name type="scientific">Vairimorpha ceranae</name>
    <dbReference type="NCBI Taxonomy" id="40302"/>
    <lineage>
        <taxon>Eukaryota</taxon>
        <taxon>Fungi</taxon>
        <taxon>Fungi incertae sedis</taxon>
        <taxon>Microsporidia</taxon>
        <taxon>Nosematidae</taxon>
        <taxon>Vairimorpha</taxon>
    </lineage>
</organism>
<gene>
    <name evidence="3" type="ORF">AAJ76_1000156805</name>
</gene>